<proteinExistence type="predicted"/>
<evidence type="ECO:0000313" key="1">
    <source>
        <dbReference type="Proteomes" id="UP000095283"/>
    </source>
</evidence>
<dbReference type="Proteomes" id="UP000095283">
    <property type="component" value="Unplaced"/>
</dbReference>
<name>A0A1I7WWS0_HETBA</name>
<protein>
    <submittedName>
        <fullName evidence="2">Uncharacterized protein</fullName>
    </submittedName>
</protein>
<keyword evidence="1" id="KW-1185">Reference proteome</keyword>
<dbReference type="AlphaFoldDB" id="A0A1I7WWS0"/>
<organism evidence="1 2">
    <name type="scientific">Heterorhabditis bacteriophora</name>
    <name type="common">Entomopathogenic nematode worm</name>
    <dbReference type="NCBI Taxonomy" id="37862"/>
    <lineage>
        <taxon>Eukaryota</taxon>
        <taxon>Metazoa</taxon>
        <taxon>Ecdysozoa</taxon>
        <taxon>Nematoda</taxon>
        <taxon>Chromadorea</taxon>
        <taxon>Rhabditida</taxon>
        <taxon>Rhabditina</taxon>
        <taxon>Rhabditomorpha</taxon>
        <taxon>Strongyloidea</taxon>
        <taxon>Heterorhabditidae</taxon>
        <taxon>Heterorhabditis</taxon>
    </lineage>
</organism>
<reference evidence="2" key="1">
    <citation type="submission" date="2016-11" db="UniProtKB">
        <authorList>
            <consortium name="WormBaseParasite"/>
        </authorList>
    </citation>
    <scope>IDENTIFICATION</scope>
</reference>
<sequence length="19" mass="2341">MSLREENIFDDDYIFSAFK</sequence>
<accession>A0A1I7WWS0</accession>
<dbReference type="WBParaSite" id="Hba_09628">
    <property type="protein sequence ID" value="Hba_09628"/>
    <property type="gene ID" value="Hba_09628"/>
</dbReference>
<evidence type="ECO:0000313" key="2">
    <source>
        <dbReference type="WBParaSite" id="Hba_09628"/>
    </source>
</evidence>